<sequence length="169" mass="19734">MKVKLRIASVADIPAIIHMQEQTWEPTYRAILSKEQIEYMFDRMYSASSLTDQMTTQCHTFLLAEEEGILLGFASFNLIDADAQVYKLQKIYVLPGTQGKGIGRLLMDGVENYCRERGGRTLWLNVNRYNTARTFYEKRGFRILREEDIPVGPYWMNDYLMEKELVVSR</sequence>
<accession>A0ABP8KLX8</accession>
<evidence type="ECO:0000256" key="2">
    <source>
        <dbReference type="ARBA" id="ARBA00023315"/>
    </source>
</evidence>
<feature type="domain" description="N-acetyltransferase" evidence="3">
    <location>
        <begin position="3"/>
        <end position="166"/>
    </location>
</feature>
<gene>
    <name evidence="4" type="ORF">GCM10023187_33100</name>
</gene>
<dbReference type="Pfam" id="PF13673">
    <property type="entry name" value="Acetyltransf_10"/>
    <property type="match status" value="1"/>
</dbReference>
<keyword evidence="5" id="KW-1185">Reference proteome</keyword>
<dbReference type="SUPFAM" id="SSF55729">
    <property type="entry name" value="Acyl-CoA N-acyltransferases (Nat)"/>
    <property type="match status" value="1"/>
</dbReference>
<reference evidence="5" key="1">
    <citation type="journal article" date="2019" name="Int. J. Syst. Evol. Microbiol.">
        <title>The Global Catalogue of Microorganisms (GCM) 10K type strain sequencing project: providing services to taxonomists for standard genome sequencing and annotation.</title>
        <authorList>
            <consortium name="The Broad Institute Genomics Platform"/>
            <consortium name="The Broad Institute Genome Sequencing Center for Infectious Disease"/>
            <person name="Wu L."/>
            <person name="Ma J."/>
        </authorList>
    </citation>
    <scope>NUCLEOTIDE SEQUENCE [LARGE SCALE GENOMIC DNA]</scope>
    <source>
        <strain evidence="5">JCM 17925</strain>
    </source>
</reference>
<evidence type="ECO:0000313" key="4">
    <source>
        <dbReference type="EMBL" id="GAA4409558.1"/>
    </source>
</evidence>
<dbReference type="InterPro" id="IPR016181">
    <property type="entry name" value="Acyl_CoA_acyltransferase"/>
</dbReference>
<dbReference type="RefSeq" id="WP_345268957.1">
    <property type="nucleotide sequence ID" value="NZ_BAABHB010000006.1"/>
</dbReference>
<evidence type="ECO:0000256" key="1">
    <source>
        <dbReference type="ARBA" id="ARBA00022679"/>
    </source>
</evidence>
<keyword evidence="2" id="KW-0012">Acyltransferase</keyword>
<organism evidence="4 5">
    <name type="scientific">Nibrella viscosa</name>
    <dbReference type="NCBI Taxonomy" id="1084524"/>
    <lineage>
        <taxon>Bacteria</taxon>
        <taxon>Pseudomonadati</taxon>
        <taxon>Bacteroidota</taxon>
        <taxon>Cytophagia</taxon>
        <taxon>Cytophagales</taxon>
        <taxon>Spirosomataceae</taxon>
        <taxon>Nibrella</taxon>
    </lineage>
</organism>
<evidence type="ECO:0000313" key="5">
    <source>
        <dbReference type="Proteomes" id="UP001500936"/>
    </source>
</evidence>
<name>A0ABP8KLX8_9BACT</name>
<dbReference type="PANTHER" id="PTHR43877">
    <property type="entry name" value="AMINOALKYLPHOSPHONATE N-ACETYLTRANSFERASE-RELATED-RELATED"/>
    <property type="match status" value="1"/>
</dbReference>
<keyword evidence="1" id="KW-0808">Transferase</keyword>
<dbReference type="CDD" id="cd04301">
    <property type="entry name" value="NAT_SF"/>
    <property type="match status" value="1"/>
</dbReference>
<dbReference type="Gene3D" id="3.40.630.30">
    <property type="match status" value="1"/>
</dbReference>
<proteinExistence type="predicted"/>
<dbReference type="InterPro" id="IPR000182">
    <property type="entry name" value="GNAT_dom"/>
</dbReference>
<evidence type="ECO:0000259" key="3">
    <source>
        <dbReference type="PROSITE" id="PS51186"/>
    </source>
</evidence>
<dbReference type="EMBL" id="BAABHB010000006">
    <property type="protein sequence ID" value="GAA4409558.1"/>
    <property type="molecule type" value="Genomic_DNA"/>
</dbReference>
<dbReference type="Proteomes" id="UP001500936">
    <property type="component" value="Unassembled WGS sequence"/>
</dbReference>
<dbReference type="PROSITE" id="PS51186">
    <property type="entry name" value="GNAT"/>
    <property type="match status" value="1"/>
</dbReference>
<protein>
    <submittedName>
        <fullName evidence="4">GNAT family N-acetyltransferase</fullName>
    </submittedName>
</protein>
<dbReference type="InterPro" id="IPR050832">
    <property type="entry name" value="Bact_Acetyltransf"/>
</dbReference>
<comment type="caution">
    <text evidence="4">The sequence shown here is derived from an EMBL/GenBank/DDBJ whole genome shotgun (WGS) entry which is preliminary data.</text>
</comment>